<keyword evidence="4" id="KW-0479">Metal-binding</keyword>
<keyword evidence="7" id="KW-1185">Reference proteome</keyword>
<dbReference type="STRING" id="1448308.A0A2T2PAU3"/>
<dbReference type="GO" id="GO:0016705">
    <property type="term" value="F:oxidoreductase activity, acting on paired donors, with incorporation or reduction of molecular oxygen"/>
    <property type="evidence" value="ECO:0007669"/>
    <property type="project" value="InterPro"/>
</dbReference>
<comment type="similarity">
    <text evidence="2">Belongs to the cytochrome P450 family.</text>
</comment>
<reference evidence="6 7" key="1">
    <citation type="journal article" date="2018" name="Front. Microbiol.">
        <title>Genome-Wide Analysis of Corynespora cassiicola Leaf Fall Disease Putative Effectors.</title>
        <authorList>
            <person name="Lopez D."/>
            <person name="Ribeiro S."/>
            <person name="Label P."/>
            <person name="Fumanal B."/>
            <person name="Venisse J.S."/>
            <person name="Kohler A."/>
            <person name="de Oliveira R.R."/>
            <person name="Labutti K."/>
            <person name="Lipzen A."/>
            <person name="Lail K."/>
            <person name="Bauer D."/>
            <person name="Ohm R.A."/>
            <person name="Barry K.W."/>
            <person name="Spatafora J."/>
            <person name="Grigoriev I.V."/>
            <person name="Martin F.M."/>
            <person name="Pujade-Renaud V."/>
        </authorList>
    </citation>
    <scope>NUCLEOTIDE SEQUENCE [LARGE SCALE GENOMIC DNA]</scope>
    <source>
        <strain evidence="6 7">Philippines</strain>
    </source>
</reference>
<evidence type="ECO:0000256" key="3">
    <source>
        <dbReference type="ARBA" id="ARBA00022617"/>
    </source>
</evidence>
<evidence type="ECO:0000313" key="7">
    <source>
        <dbReference type="Proteomes" id="UP000240883"/>
    </source>
</evidence>
<dbReference type="Proteomes" id="UP000240883">
    <property type="component" value="Unassembled WGS sequence"/>
</dbReference>
<protein>
    <submittedName>
        <fullName evidence="6">Cytochrome P450</fullName>
    </submittedName>
</protein>
<dbReference type="SUPFAM" id="SSF48264">
    <property type="entry name" value="Cytochrome P450"/>
    <property type="match status" value="1"/>
</dbReference>
<dbReference type="AlphaFoldDB" id="A0A2T2PAU3"/>
<evidence type="ECO:0000313" key="6">
    <source>
        <dbReference type="EMBL" id="PSN74783.1"/>
    </source>
</evidence>
<dbReference type="Pfam" id="PF00067">
    <property type="entry name" value="p450"/>
    <property type="match status" value="1"/>
</dbReference>
<accession>A0A2T2PAU3</accession>
<organism evidence="6 7">
    <name type="scientific">Corynespora cassiicola Philippines</name>
    <dbReference type="NCBI Taxonomy" id="1448308"/>
    <lineage>
        <taxon>Eukaryota</taxon>
        <taxon>Fungi</taxon>
        <taxon>Dikarya</taxon>
        <taxon>Ascomycota</taxon>
        <taxon>Pezizomycotina</taxon>
        <taxon>Dothideomycetes</taxon>
        <taxon>Pleosporomycetidae</taxon>
        <taxon>Pleosporales</taxon>
        <taxon>Corynesporascaceae</taxon>
        <taxon>Corynespora</taxon>
    </lineage>
</organism>
<dbReference type="OrthoDB" id="1470350at2759"/>
<evidence type="ECO:0000256" key="4">
    <source>
        <dbReference type="ARBA" id="ARBA00022723"/>
    </source>
</evidence>
<dbReference type="GO" id="GO:0004497">
    <property type="term" value="F:monooxygenase activity"/>
    <property type="evidence" value="ECO:0007669"/>
    <property type="project" value="InterPro"/>
</dbReference>
<dbReference type="Gene3D" id="1.10.630.10">
    <property type="entry name" value="Cytochrome P450"/>
    <property type="match status" value="1"/>
</dbReference>
<comment type="cofactor">
    <cofactor evidence="1">
        <name>heme</name>
        <dbReference type="ChEBI" id="CHEBI:30413"/>
    </cofactor>
</comment>
<dbReference type="GO" id="GO:0005506">
    <property type="term" value="F:iron ion binding"/>
    <property type="evidence" value="ECO:0007669"/>
    <property type="project" value="InterPro"/>
</dbReference>
<name>A0A2T2PAU3_CORCC</name>
<dbReference type="InterPro" id="IPR050121">
    <property type="entry name" value="Cytochrome_P450_monoxygenase"/>
</dbReference>
<sequence>MHDNICYYFNKTGLDRDCSEKNMASSSLKTSRPEALGCNKIALHRILRGKLNDDMLRMHEKYGDVIRLGPNELSFATDEAWRDIYMHRPGHKETRKDPVWCMAPNDMPQNIVTTTDTHVRARMRRLLAPSFNEKSLRDQETVLEMYADKVMNKFDSIYDAQKAAREPTIVKFLDWMNFYTMEIIADLALGESFYCIEGSDYHPWVKTLFNFFKGMVLAAAASFFPLTRFLLQHIVPKQILKKQKEHTEFTNKKILQRLESKPQRPDLVTPFLKDMKKSPDKMSLGEIQSTFAILLVAGSEAATTTLLGVFCKLTTHPKCQENLSELLRSLFQSESDITVQSTKDLPFLEAVTNEALRLCYAIPGGLPRISPEGGDFYTGDFVPGGISICIRPHVIFHSEKYFKRSWE</sequence>
<dbReference type="GO" id="GO:0020037">
    <property type="term" value="F:heme binding"/>
    <property type="evidence" value="ECO:0007669"/>
    <property type="project" value="InterPro"/>
</dbReference>
<dbReference type="EMBL" id="KZ678128">
    <property type="protein sequence ID" value="PSN74783.1"/>
    <property type="molecule type" value="Genomic_DNA"/>
</dbReference>
<gene>
    <name evidence="6" type="ORF">BS50DRAFT_643253</name>
</gene>
<dbReference type="PANTHER" id="PTHR24305">
    <property type="entry name" value="CYTOCHROME P450"/>
    <property type="match status" value="1"/>
</dbReference>
<keyword evidence="3" id="KW-0349">Heme</keyword>
<dbReference type="PANTHER" id="PTHR24305:SF210">
    <property type="entry name" value="CYTOCHROME P450 MONOOXYGENASE ASQL-RELATED"/>
    <property type="match status" value="1"/>
</dbReference>
<evidence type="ECO:0000256" key="2">
    <source>
        <dbReference type="ARBA" id="ARBA00010617"/>
    </source>
</evidence>
<evidence type="ECO:0000256" key="5">
    <source>
        <dbReference type="ARBA" id="ARBA00023004"/>
    </source>
</evidence>
<keyword evidence="5" id="KW-0408">Iron</keyword>
<dbReference type="InterPro" id="IPR001128">
    <property type="entry name" value="Cyt_P450"/>
</dbReference>
<evidence type="ECO:0000256" key="1">
    <source>
        <dbReference type="ARBA" id="ARBA00001971"/>
    </source>
</evidence>
<dbReference type="InterPro" id="IPR036396">
    <property type="entry name" value="Cyt_P450_sf"/>
</dbReference>
<proteinExistence type="inferred from homology"/>